<dbReference type="Proteomes" id="UP000682733">
    <property type="component" value="Unassembled WGS sequence"/>
</dbReference>
<dbReference type="InterPro" id="IPR029526">
    <property type="entry name" value="PGBD"/>
</dbReference>
<dbReference type="EMBL" id="CAJNOK010018873">
    <property type="protein sequence ID" value="CAF1289877.1"/>
    <property type="molecule type" value="Genomic_DNA"/>
</dbReference>
<dbReference type="Pfam" id="PF13843">
    <property type="entry name" value="DDE_Tnp_1_7"/>
    <property type="match status" value="1"/>
</dbReference>
<comment type="caution">
    <text evidence="4">The sequence shown here is derived from an EMBL/GenBank/DDBJ whole genome shotgun (WGS) entry which is preliminary data.</text>
</comment>
<feature type="domain" description="PiggyBac transposable element-derived protein" evidence="2">
    <location>
        <begin position="46"/>
        <end position="194"/>
    </location>
</feature>
<evidence type="ECO:0000313" key="4">
    <source>
        <dbReference type="EMBL" id="CAF4094676.1"/>
    </source>
</evidence>
<reference evidence="4" key="1">
    <citation type="submission" date="2021-02" db="EMBL/GenBank/DDBJ databases">
        <authorList>
            <person name="Nowell W R."/>
        </authorList>
    </citation>
    <scope>NUCLEOTIDE SEQUENCE</scope>
</reference>
<evidence type="ECO:0000313" key="5">
    <source>
        <dbReference type="Proteomes" id="UP000682733"/>
    </source>
</evidence>
<name>A0A8S2QE19_9BILA</name>
<protein>
    <recommendedName>
        <fullName evidence="2">PiggyBac transposable element-derived protein domain-containing protein</fullName>
    </recommendedName>
</protein>
<evidence type="ECO:0000313" key="3">
    <source>
        <dbReference type="EMBL" id="CAF1289877.1"/>
    </source>
</evidence>
<dbReference type="PANTHER" id="PTHR46599:SF3">
    <property type="entry name" value="PIGGYBAC TRANSPOSABLE ELEMENT-DERIVED PROTEIN 4"/>
    <property type="match status" value="1"/>
</dbReference>
<feature type="compositionally biased region" description="Acidic residues" evidence="1">
    <location>
        <begin position="20"/>
        <end position="42"/>
    </location>
</feature>
<gene>
    <name evidence="3" type="ORF">OVA965_LOCUS28039</name>
    <name evidence="4" type="ORF">TMI583_LOCUS28787</name>
</gene>
<dbReference type="EMBL" id="CAJOBA010040442">
    <property type="protein sequence ID" value="CAF4094676.1"/>
    <property type="molecule type" value="Genomic_DNA"/>
</dbReference>
<sequence length="237" mass="27233">MASSSTTDSDVAESFTNSEPGDELGTDSACDFDNESDNDDGEQNLYLDKGHNLFLDSWFTSPTLFEKLHTRSIGVCDTARANRAGLPKFEDKSGKGQQVYQSTDNMLALKWFDKREGIMLSTIHEPRIQFTGKNDPKTKRPIQKPVSVIDYNSNRGAIDKVDMQTSFVEYVRKSVKWYKKLFFHMLDLIVLNSYLLYKMETGKRPQLVDFRLQLIREILQTYHTPKTIIGRPRLETN</sequence>
<evidence type="ECO:0000256" key="1">
    <source>
        <dbReference type="SAM" id="MobiDB-lite"/>
    </source>
</evidence>
<dbReference type="AlphaFoldDB" id="A0A8S2QE19"/>
<feature type="compositionally biased region" description="Polar residues" evidence="1">
    <location>
        <begin position="1"/>
        <end position="19"/>
    </location>
</feature>
<accession>A0A8S2QE19</accession>
<proteinExistence type="predicted"/>
<dbReference type="Proteomes" id="UP000677228">
    <property type="component" value="Unassembled WGS sequence"/>
</dbReference>
<feature type="region of interest" description="Disordered" evidence="1">
    <location>
        <begin position="1"/>
        <end position="42"/>
    </location>
</feature>
<organism evidence="4 5">
    <name type="scientific">Didymodactylos carnosus</name>
    <dbReference type="NCBI Taxonomy" id="1234261"/>
    <lineage>
        <taxon>Eukaryota</taxon>
        <taxon>Metazoa</taxon>
        <taxon>Spiralia</taxon>
        <taxon>Gnathifera</taxon>
        <taxon>Rotifera</taxon>
        <taxon>Eurotatoria</taxon>
        <taxon>Bdelloidea</taxon>
        <taxon>Philodinida</taxon>
        <taxon>Philodinidae</taxon>
        <taxon>Didymodactylos</taxon>
    </lineage>
</organism>
<evidence type="ECO:0000259" key="2">
    <source>
        <dbReference type="Pfam" id="PF13843"/>
    </source>
</evidence>
<dbReference type="PANTHER" id="PTHR46599">
    <property type="entry name" value="PIGGYBAC TRANSPOSABLE ELEMENT-DERIVED PROTEIN 4"/>
    <property type="match status" value="1"/>
</dbReference>